<evidence type="ECO:0000313" key="2">
    <source>
        <dbReference type="Proteomes" id="UP000050741"/>
    </source>
</evidence>
<reference evidence="2" key="1">
    <citation type="submission" date="2014-05" db="EMBL/GenBank/DDBJ databases">
        <title>The genome and life-stage specific transcriptomes of Globodera pallida elucidate key aspects of plant parasitism by a cyst nematode.</title>
        <authorList>
            <person name="Cotton J.A."/>
            <person name="Lilley C.J."/>
            <person name="Jones L.M."/>
            <person name="Kikuchi T."/>
            <person name="Reid A.J."/>
            <person name="Thorpe P."/>
            <person name="Tsai I.J."/>
            <person name="Beasley H."/>
            <person name="Blok V."/>
            <person name="Cock P.J.A."/>
            <person name="Van den Akker S.E."/>
            <person name="Holroyd N."/>
            <person name="Hunt M."/>
            <person name="Mantelin S."/>
            <person name="Naghra H."/>
            <person name="Pain A."/>
            <person name="Palomares-Rius J.E."/>
            <person name="Zarowiecki M."/>
            <person name="Berriman M."/>
            <person name="Jones J.T."/>
            <person name="Urwin P.E."/>
        </authorList>
    </citation>
    <scope>NUCLEOTIDE SEQUENCE [LARGE SCALE GENOMIC DNA]</scope>
    <source>
        <strain evidence="2">Lindley</strain>
    </source>
</reference>
<reference evidence="3" key="2">
    <citation type="submission" date="2016-06" db="UniProtKB">
        <authorList>
            <consortium name="WormBaseParasite"/>
        </authorList>
    </citation>
    <scope>IDENTIFICATION</scope>
</reference>
<protein>
    <submittedName>
        <fullName evidence="3">Cilia- and flagella-associated protein 36</fullName>
    </submittedName>
</protein>
<organism evidence="2 3">
    <name type="scientific">Globodera pallida</name>
    <name type="common">Potato cyst nematode worm</name>
    <name type="synonym">Heterodera pallida</name>
    <dbReference type="NCBI Taxonomy" id="36090"/>
    <lineage>
        <taxon>Eukaryota</taxon>
        <taxon>Metazoa</taxon>
        <taxon>Ecdysozoa</taxon>
        <taxon>Nematoda</taxon>
        <taxon>Chromadorea</taxon>
        <taxon>Rhabditida</taxon>
        <taxon>Tylenchina</taxon>
        <taxon>Tylenchomorpha</taxon>
        <taxon>Tylenchoidea</taxon>
        <taxon>Heteroderidae</taxon>
        <taxon>Heteroderinae</taxon>
        <taxon>Globodera</taxon>
    </lineage>
</organism>
<evidence type="ECO:0000313" key="3">
    <source>
        <dbReference type="WBParaSite" id="GPLIN_001469800"/>
    </source>
</evidence>
<dbReference type="Proteomes" id="UP000050741">
    <property type="component" value="Unassembled WGS sequence"/>
</dbReference>
<dbReference type="WBParaSite" id="GPLIN_001469800">
    <property type="protein sequence ID" value="GPLIN_001469800"/>
    <property type="gene ID" value="GPLIN_001469800"/>
</dbReference>
<evidence type="ECO:0000256" key="1">
    <source>
        <dbReference type="SAM" id="MobiDB-lite"/>
    </source>
</evidence>
<sequence length="157" mass="18224">MSIWTESTTNGEDITADQEYLWPTFANLDPSEEVRRLRARIAELNRQEMLFSPISSASFDLMAQNGNEVGDADTLDDQNEIEEKMKMELEEELKKEKQLQEELKNAEKSIGRKLEQMEEWNSNKNSAKKTLLERLKELEQKQTANSEQQKADQKALN</sequence>
<feature type="region of interest" description="Disordered" evidence="1">
    <location>
        <begin position="112"/>
        <end position="157"/>
    </location>
</feature>
<dbReference type="AlphaFoldDB" id="A0A183CP91"/>
<keyword evidence="2" id="KW-1185">Reference proteome</keyword>
<accession>A0A183CP91</accession>
<name>A0A183CP91_GLOPA</name>
<feature type="compositionally biased region" description="Basic and acidic residues" evidence="1">
    <location>
        <begin position="130"/>
        <end position="140"/>
    </location>
</feature>
<proteinExistence type="predicted"/>